<dbReference type="Proteomes" id="UP001066276">
    <property type="component" value="Chromosome 9"/>
</dbReference>
<dbReference type="EMBL" id="JANPWB010000013">
    <property type="protein sequence ID" value="KAJ1109499.1"/>
    <property type="molecule type" value="Genomic_DNA"/>
</dbReference>
<dbReference type="AlphaFoldDB" id="A0AAV7N235"/>
<dbReference type="GO" id="GO:0005634">
    <property type="term" value="C:nucleus"/>
    <property type="evidence" value="ECO:0007669"/>
    <property type="project" value="TreeGrafter"/>
</dbReference>
<feature type="compositionally biased region" description="Basic and acidic residues" evidence="1">
    <location>
        <begin position="283"/>
        <end position="305"/>
    </location>
</feature>
<accession>A0AAV7N235</accession>
<feature type="compositionally biased region" description="Basic and acidic residues" evidence="1">
    <location>
        <begin position="233"/>
        <end position="246"/>
    </location>
</feature>
<dbReference type="GO" id="GO:0000421">
    <property type="term" value="C:autophagosome membrane"/>
    <property type="evidence" value="ECO:0007669"/>
    <property type="project" value="TreeGrafter"/>
</dbReference>
<dbReference type="PANTHER" id="PTHR15949:SF3">
    <property type="entry name" value="TESTIS-EXPRESSED PROTEIN 264"/>
    <property type="match status" value="1"/>
</dbReference>
<name>A0AAV7N235_PLEWA</name>
<comment type="caution">
    <text evidence="2">The sequence shown here is derived from an EMBL/GenBank/DDBJ whole genome shotgun (WGS) entry which is preliminary data.</text>
</comment>
<feature type="region of interest" description="Disordered" evidence="1">
    <location>
        <begin position="190"/>
        <end position="305"/>
    </location>
</feature>
<protein>
    <submittedName>
        <fullName evidence="2">Uncharacterized protein</fullName>
    </submittedName>
</protein>
<dbReference type="GO" id="GO:0005657">
    <property type="term" value="C:replication fork"/>
    <property type="evidence" value="ECO:0007669"/>
    <property type="project" value="TreeGrafter"/>
</dbReference>
<dbReference type="GO" id="GO:0005789">
    <property type="term" value="C:endoplasmic reticulum membrane"/>
    <property type="evidence" value="ECO:0007669"/>
    <property type="project" value="TreeGrafter"/>
</dbReference>
<dbReference type="GO" id="GO:0106300">
    <property type="term" value="P:protein-DNA covalent cross-linking repair"/>
    <property type="evidence" value="ECO:0007669"/>
    <property type="project" value="TreeGrafter"/>
</dbReference>
<keyword evidence="3" id="KW-1185">Reference proteome</keyword>
<organism evidence="2 3">
    <name type="scientific">Pleurodeles waltl</name>
    <name type="common">Iberian ribbed newt</name>
    <dbReference type="NCBI Taxonomy" id="8319"/>
    <lineage>
        <taxon>Eukaryota</taxon>
        <taxon>Metazoa</taxon>
        <taxon>Chordata</taxon>
        <taxon>Craniata</taxon>
        <taxon>Vertebrata</taxon>
        <taxon>Euteleostomi</taxon>
        <taxon>Amphibia</taxon>
        <taxon>Batrachia</taxon>
        <taxon>Caudata</taxon>
        <taxon>Salamandroidea</taxon>
        <taxon>Salamandridae</taxon>
        <taxon>Pleurodelinae</taxon>
        <taxon>Pleurodeles</taxon>
    </lineage>
</organism>
<dbReference type="PANTHER" id="PTHR15949">
    <property type="entry name" value="TESTIS-EXPRESSED PROTEIN 264"/>
    <property type="match status" value="1"/>
</dbReference>
<evidence type="ECO:0000313" key="3">
    <source>
        <dbReference type="Proteomes" id="UP001066276"/>
    </source>
</evidence>
<dbReference type="GO" id="GO:0061709">
    <property type="term" value="P:reticulophagy"/>
    <property type="evidence" value="ECO:0007669"/>
    <property type="project" value="TreeGrafter"/>
</dbReference>
<evidence type="ECO:0000256" key="1">
    <source>
        <dbReference type="SAM" id="MobiDB-lite"/>
    </source>
</evidence>
<feature type="compositionally biased region" description="Polar residues" evidence="1">
    <location>
        <begin position="218"/>
        <end position="232"/>
    </location>
</feature>
<reference evidence="2" key="1">
    <citation type="journal article" date="2022" name="bioRxiv">
        <title>Sequencing and chromosome-scale assembly of the giantPleurodeles waltlgenome.</title>
        <authorList>
            <person name="Brown T."/>
            <person name="Elewa A."/>
            <person name="Iarovenko S."/>
            <person name="Subramanian E."/>
            <person name="Araus A.J."/>
            <person name="Petzold A."/>
            <person name="Susuki M."/>
            <person name="Suzuki K.-i.T."/>
            <person name="Hayashi T."/>
            <person name="Toyoda A."/>
            <person name="Oliveira C."/>
            <person name="Osipova E."/>
            <person name="Leigh N.D."/>
            <person name="Simon A."/>
            <person name="Yun M.H."/>
        </authorList>
    </citation>
    <scope>NUCLEOTIDE SEQUENCE</scope>
    <source>
        <strain evidence="2">20211129_DDA</strain>
        <tissue evidence="2">Liver</tissue>
    </source>
</reference>
<sequence>MAECTSLPLFFARYLQAFNRVRDVWSKTALLRQFAAVLCRLSLRTLHRQQYCSLDGLVHTARNINLVIQVPVERCRYLVGTIIGEGDEKPKEDLVSQFEKFGFNIITFPEVSHAVTSTFPYTTPFSIQLATTRVHSALNEYIKERKLCAHPYIEIYKGDLIQFVCPLSRQSDFYVPEMKELLRKLREEEEEAGIVDTGTDMLSDSSSMSLEGPDNSRETSVATNMTSDFPTTRNREEVDNRSEHSYSESGASCSSFEELDLEASANEGAAGRPPPVSQIGFKVELDSSSKWDKQPLLMEKVRGEE</sequence>
<gene>
    <name evidence="2" type="ORF">NDU88_006859</name>
</gene>
<evidence type="ECO:0000313" key="2">
    <source>
        <dbReference type="EMBL" id="KAJ1109499.1"/>
    </source>
</evidence>
<feature type="compositionally biased region" description="Low complexity" evidence="1">
    <location>
        <begin position="200"/>
        <end position="210"/>
    </location>
</feature>
<proteinExistence type="predicted"/>